<evidence type="ECO:0000256" key="2">
    <source>
        <dbReference type="ARBA" id="ARBA00004656"/>
    </source>
</evidence>
<dbReference type="EMBL" id="JAKCXM010000423">
    <property type="protein sequence ID" value="KAJ0394266.1"/>
    <property type="molecule type" value="Genomic_DNA"/>
</dbReference>
<evidence type="ECO:0000256" key="5">
    <source>
        <dbReference type="ARBA" id="ARBA00046045"/>
    </source>
</evidence>
<evidence type="ECO:0000313" key="8">
    <source>
        <dbReference type="Proteomes" id="UP001209570"/>
    </source>
</evidence>
<evidence type="ECO:0000256" key="3">
    <source>
        <dbReference type="ARBA" id="ARBA00015455"/>
    </source>
</evidence>
<keyword evidence="4" id="KW-0458">Lysosome</keyword>
<dbReference type="SUPFAM" id="SSF47923">
    <property type="entry name" value="Ypt/Rab-GAP domain of gyp1p"/>
    <property type="match status" value="1"/>
</dbReference>
<dbReference type="InterPro" id="IPR035969">
    <property type="entry name" value="Rab-GAP_TBC_sf"/>
</dbReference>
<feature type="domain" description="Rab-GAP TBC" evidence="6">
    <location>
        <begin position="52"/>
        <end position="181"/>
    </location>
</feature>
<dbReference type="AlphaFoldDB" id="A0AAD5Q3G7"/>
<comment type="function">
    <text evidence="5">Non-catalytic component of the TSC-TBC complex, a multiprotein complex that acts as a negative regulator of the canonical mTORC1 complex, an evolutionarily conserved central nutrient sensor that stimulates anabolic reactions and macromolecule biosynthesis to promote cellular biomass generation and growth. The TSC-TBC complex acts as a GTPase-activating protein (GAP) for the small GTPase RHEB, a direct activator of the protein kinase activity of mTORC1. In absence of nutrients, the TSC-TBC complex inhibits mTORC1, thereby preventing phosphorylation of ribosomal protein S6 kinase (RPS6KB1 and RPS6KB2) and EIF4EBP1 (4E-BP1) by the mTORC1 signaling. The TSC-TBC complex is inactivated in response to nutrients, relieving inhibition of mTORC1.</text>
</comment>
<sequence>MALNRNFRTTYYKTLGVPVVQHIVDVEASYHALFAEPVINVPQLVKLAAEVGISPTYRATAWKVLCGVLPPHKCLWEFAAGERQRMYDDVAEAAHVLGVSPSRCGSPDGYADCLPAPDHHSPTARSLMELYRVYEREIQGQRAYRYFAGNESFLAGVIAVLQTVLTASPVDQFWCLTRIVT</sequence>
<name>A0AAD5Q3G7_PYTIN</name>
<dbReference type="Gene3D" id="1.10.10.750">
    <property type="entry name" value="Ypt/Rab-GAP domain of gyp1p, domain 1"/>
    <property type="match status" value="1"/>
</dbReference>
<dbReference type="PANTHER" id="PTHR13530:SF3">
    <property type="entry name" value="TBC1 DOMAIN FAMILY MEMBER 7"/>
    <property type="match status" value="1"/>
</dbReference>
<dbReference type="GO" id="GO:0005829">
    <property type="term" value="C:cytosol"/>
    <property type="evidence" value="ECO:0007669"/>
    <property type="project" value="UniProtKB-SubCell"/>
</dbReference>
<dbReference type="PROSITE" id="PS50086">
    <property type="entry name" value="TBC_RABGAP"/>
    <property type="match status" value="1"/>
</dbReference>
<dbReference type="GO" id="GO:0032007">
    <property type="term" value="P:negative regulation of TOR signaling"/>
    <property type="evidence" value="ECO:0007669"/>
    <property type="project" value="TreeGrafter"/>
</dbReference>
<comment type="subcellular location">
    <subcellularLocation>
        <location evidence="1">Cytoplasm</location>
        <location evidence="1">Cytosol</location>
    </subcellularLocation>
    <subcellularLocation>
        <location evidence="2">Lysosome membrane</location>
    </subcellularLocation>
</comment>
<dbReference type="InterPro" id="IPR000195">
    <property type="entry name" value="Rab-GAP-TBC_dom"/>
</dbReference>
<accession>A0AAD5Q3G7</accession>
<dbReference type="Proteomes" id="UP001209570">
    <property type="component" value="Unassembled WGS sequence"/>
</dbReference>
<gene>
    <name evidence="7" type="ORF">P43SY_004643</name>
</gene>
<dbReference type="GO" id="GO:0005096">
    <property type="term" value="F:GTPase activator activity"/>
    <property type="evidence" value="ECO:0007669"/>
    <property type="project" value="TreeGrafter"/>
</dbReference>
<protein>
    <recommendedName>
        <fullName evidence="3">TBC1 domain family member 7</fullName>
    </recommendedName>
</protein>
<dbReference type="InterPro" id="IPR039842">
    <property type="entry name" value="TBC1D7"/>
</dbReference>
<evidence type="ECO:0000259" key="6">
    <source>
        <dbReference type="PROSITE" id="PS50086"/>
    </source>
</evidence>
<evidence type="ECO:0000256" key="1">
    <source>
        <dbReference type="ARBA" id="ARBA00004514"/>
    </source>
</evidence>
<proteinExistence type="predicted"/>
<comment type="caution">
    <text evidence="7">The sequence shown here is derived from an EMBL/GenBank/DDBJ whole genome shotgun (WGS) entry which is preliminary data.</text>
</comment>
<evidence type="ECO:0000313" key="7">
    <source>
        <dbReference type="EMBL" id="KAJ0394266.1"/>
    </source>
</evidence>
<dbReference type="GO" id="GO:0005765">
    <property type="term" value="C:lysosomal membrane"/>
    <property type="evidence" value="ECO:0007669"/>
    <property type="project" value="UniProtKB-SubCell"/>
</dbReference>
<keyword evidence="8" id="KW-1185">Reference proteome</keyword>
<reference evidence="7" key="1">
    <citation type="submission" date="2021-12" db="EMBL/GenBank/DDBJ databases">
        <title>Prjna785345.</title>
        <authorList>
            <person name="Rujirawat T."/>
            <person name="Krajaejun T."/>
        </authorList>
    </citation>
    <scope>NUCLEOTIDE SEQUENCE</scope>
    <source>
        <strain evidence="7">Pi057C3</strain>
    </source>
</reference>
<evidence type="ECO:0000256" key="4">
    <source>
        <dbReference type="ARBA" id="ARBA00023228"/>
    </source>
</evidence>
<organism evidence="7 8">
    <name type="scientific">Pythium insidiosum</name>
    <name type="common">Pythiosis disease agent</name>
    <dbReference type="NCBI Taxonomy" id="114742"/>
    <lineage>
        <taxon>Eukaryota</taxon>
        <taxon>Sar</taxon>
        <taxon>Stramenopiles</taxon>
        <taxon>Oomycota</taxon>
        <taxon>Peronosporomycetes</taxon>
        <taxon>Pythiales</taxon>
        <taxon>Pythiaceae</taxon>
        <taxon>Pythium</taxon>
    </lineage>
</organism>
<dbReference type="PANTHER" id="PTHR13530">
    <property type="entry name" value="TBC1 DOMAIN FAMILY MEMBER 7"/>
    <property type="match status" value="1"/>
</dbReference>